<sequence length="257" mass="29459">MNICSFDVGIKNLAFAIITNGKIIDWQLIDLHSKNQEALCKELVETLDKYPNLLECNIALIEKQPSRNNKMRIVEALLHSYFIIKGVTSPESNITKSIIYSAKHKLGAHTHKGSTGYRERKKLSITRCKHYLEQTNQDEKFINLFSKSKKQDDLADSLLQALSFEKNHVFETLSSQKIDTICKIISRKPTPKQEKKGLSKSNLKWLFLSNNFSSIDDYTNLTLQNPKIGSAVKKWYHNDISQALREFDINLNSIISI</sequence>
<dbReference type="AlphaFoldDB" id="A0A6C0F788"/>
<protein>
    <recommendedName>
        <fullName evidence="3">Mitochondrial resolvase Ydc2 catalytic domain-containing protein</fullName>
    </recommendedName>
</protein>
<proteinExistence type="predicted"/>
<dbReference type="EMBL" id="MN738789">
    <property type="protein sequence ID" value="QHT37062.1"/>
    <property type="molecule type" value="Genomic_DNA"/>
</dbReference>
<dbReference type="GO" id="GO:0006310">
    <property type="term" value="P:DNA recombination"/>
    <property type="evidence" value="ECO:0007669"/>
    <property type="project" value="InterPro"/>
</dbReference>
<keyword evidence="1" id="KW-0378">Hydrolase</keyword>
<accession>A0A6C0F788</accession>
<dbReference type="InterPro" id="IPR001611">
    <property type="entry name" value="Leu-rich_rpt"/>
</dbReference>
<dbReference type="Gene3D" id="3.30.420.10">
    <property type="entry name" value="Ribonuclease H-like superfamily/Ribonuclease H"/>
    <property type="match status" value="1"/>
</dbReference>
<evidence type="ECO:0000256" key="1">
    <source>
        <dbReference type="ARBA" id="ARBA00022801"/>
    </source>
</evidence>
<evidence type="ECO:0008006" key="3">
    <source>
        <dbReference type="Google" id="ProtNLM"/>
    </source>
</evidence>
<dbReference type="InterPro" id="IPR036397">
    <property type="entry name" value="RNaseH_sf"/>
</dbReference>
<evidence type="ECO:0000313" key="2">
    <source>
        <dbReference type="EMBL" id="QHT37062.1"/>
    </source>
</evidence>
<reference evidence="2" key="1">
    <citation type="journal article" date="2020" name="Nature">
        <title>Giant virus diversity and host interactions through global metagenomics.</title>
        <authorList>
            <person name="Schulz F."/>
            <person name="Roux S."/>
            <person name="Paez-Espino D."/>
            <person name="Jungbluth S."/>
            <person name="Walsh D.A."/>
            <person name="Denef V.J."/>
            <person name="McMahon K.D."/>
            <person name="Konstantinidis K.T."/>
            <person name="Eloe-Fadrosh E.A."/>
            <person name="Kyrpides N.C."/>
            <person name="Woyke T."/>
        </authorList>
    </citation>
    <scope>NUCLEOTIDE SEQUENCE</scope>
    <source>
        <strain evidence="2">GVMAG-S-ERX555967-131</strain>
    </source>
</reference>
<dbReference type="InterPro" id="IPR006932">
    <property type="entry name" value="HJ-resolvase_A22"/>
</dbReference>
<dbReference type="InterPro" id="IPR012337">
    <property type="entry name" value="RNaseH-like_sf"/>
</dbReference>
<dbReference type="GO" id="GO:0016788">
    <property type="term" value="F:hydrolase activity, acting on ester bonds"/>
    <property type="evidence" value="ECO:0007669"/>
    <property type="project" value="InterPro"/>
</dbReference>
<dbReference type="SUPFAM" id="SSF53098">
    <property type="entry name" value="Ribonuclease H-like"/>
    <property type="match status" value="1"/>
</dbReference>
<dbReference type="GO" id="GO:0000400">
    <property type="term" value="F:four-way junction DNA binding"/>
    <property type="evidence" value="ECO:0007669"/>
    <property type="project" value="InterPro"/>
</dbReference>
<dbReference type="GO" id="GO:0006281">
    <property type="term" value="P:DNA repair"/>
    <property type="evidence" value="ECO:0007669"/>
    <property type="project" value="InterPro"/>
</dbReference>
<dbReference type="Pfam" id="PF04848">
    <property type="entry name" value="Pox_A22"/>
    <property type="match status" value="1"/>
</dbReference>
<dbReference type="GO" id="GO:0000287">
    <property type="term" value="F:magnesium ion binding"/>
    <property type="evidence" value="ECO:0007669"/>
    <property type="project" value="InterPro"/>
</dbReference>
<dbReference type="PROSITE" id="PS51450">
    <property type="entry name" value="LRR"/>
    <property type="match status" value="1"/>
</dbReference>
<organism evidence="2">
    <name type="scientific">viral metagenome</name>
    <dbReference type="NCBI Taxonomy" id="1070528"/>
    <lineage>
        <taxon>unclassified sequences</taxon>
        <taxon>metagenomes</taxon>
        <taxon>organismal metagenomes</taxon>
    </lineage>
</organism>
<name>A0A6C0F788_9ZZZZ</name>